<organism evidence="1">
    <name type="scientific">marine metagenome</name>
    <dbReference type="NCBI Taxonomy" id="408172"/>
    <lineage>
        <taxon>unclassified sequences</taxon>
        <taxon>metagenomes</taxon>
        <taxon>ecological metagenomes</taxon>
    </lineage>
</organism>
<gene>
    <name evidence="1" type="ORF">METZ01_LOCUS260366</name>
</gene>
<dbReference type="AlphaFoldDB" id="A0A382J7Y9"/>
<name>A0A382J7Y9_9ZZZZ</name>
<dbReference type="EMBL" id="UINC01072106">
    <property type="protein sequence ID" value="SVC07512.1"/>
    <property type="molecule type" value="Genomic_DNA"/>
</dbReference>
<evidence type="ECO:0000313" key="1">
    <source>
        <dbReference type="EMBL" id="SVC07512.1"/>
    </source>
</evidence>
<accession>A0A382J7Y9</accession>
<reference evidence="1" key="1">
    <citation type="submission" date="2018-05" db="EMBL/GenBank/DDBJ databases">
        <authorList>
            <person name="Lanie J.A."/>
            <person name="Ng W.-L."/>
            <person name="Kazmierczak K.M."/>
            <person name="Andrzejewski T.M."/>
            <person name="Davidsen T.M."/>
            <person name="Wayne K.J."/>
            <person name="Tettelin H."/>
            <person name="Glass J.I."/>
            <person name="Rusch D."/>
            <person name="Podicherti R."/>
            <person name="Tsui H.-C.T."/>
            <person name="Winkler M.E."/>
        </authorList>
    </citation>
    <scope>NUCLEOTIDE SEQUENCE</scope>
</reference>
<protein>
    <submittedName>
        <fullName evidence="1">Uncharacterized protein</fullName>
    </submittedName>
</protein>
<proteinExistence type="predicted"/>
<sequence>VADYGLILCLILIPLALRWITVWQMRGFYGVALSGNQERKKMAGELSDIREAIYQVERQESHYTALRSNLYSQIEESRAELAELRRPAKGRIAA</sequence>
<feature type="non-terminal residue" evidence="1">
    <location>
        <position position="1"/>
    </location>
</feature>